<protein>
    <submittedName>
        <fullName evidence="2">NYN domain-containing protein</fullName>
    </submittedName>
</protein>
<dbReference type="Gene3D" id="3.40.50.1010">
    <property type="entry name" value="5'-nuclease"/>
    <property type="match status" value="1"/>
</dbReference>
<evidence type="ECO:0000259" key="1">
    <source>
        <dbReference type="Pfam" id="PF01936"/>
    </source>
</evidence>
<accession>A0ABV3X4H2</accession>
<reference evidence="2 3" key="1">
    <citation type="submission" date="2023-04" db="EMBL/GenBank/DDBJ databases">
        <title>Genome Sequence of Selenomonas sputigena ATCC 33150.</title>
        <authorList>
            <person name="Miller D.P."/>
            <person name="Anvari S."/>
            <person name="Polson S.W."/>
            <person name="Macdonald M."/>
            <person name="Mcdowell J.V."/>
        </authorList>
    </citation>
    <scope>NUCLEOTIDE SEQUENCE [LARGE SCALE GENOMIC DNA]</scope>
    <source>
        <strain evidence="2 3">ATCC 33150</strain>
    </source>
</reference>
<dbReference type="InterPro" id="IPR047140">
    <property type="entry name" value="LabA"/>
</dbReference>
<dbReference type="EMBL" id="JARVLH010000002">
    <property type="protein sequence ID" value="MEX5284944.1"/>
    <property type="molecule type" value="Genomic_DNA"/>
</dbReference>
<gene>
    <name evidence="2" type="ORF">QCO44_04695</name>
</gene>
<proteinExistence type="predicted"/>
<dbReference type="PANTHER" id="PTHR35458">
    <property type="entry name" value="SLR0755 PROTEIN"/>
    <property type="match status" value="1"/>
</dbReference>
<evidence type="ECO:0000313" key="2">
    <source>
        <dbReference type="EMBL" id="MEX5284944.1"/>
    </source>
</evidence>
<dbReference type="RefSeq" id="WP_368846658.1">
    <property type="nucleotide sequence ID" value="NZ_CP194411.1"/>
</dbReference>
<dbReference type="Proteomes" id="UP001559623">
    <property type="component" value="Unassembled WGS sequence"/>
</dbReference>
<sequence length="181" mass="20798">MRNDTACFIDAGYLQNLLGNLGKPKINYQKLVKAMCGPNGLLRTYYYDCKAYMSAVPTEEEKERQMKQQSFHEYLQRLPQFECKFGRLEKRHDELGHVFFEQKRVDVMLAIDLVTLSTKRLIRHALLMTGDSDMLPAVQIAKNEGVVVELFHGGHSTHRELVQAVDVATVVDQKWIARIKA</sequence>
<keyword evidence="3" id="KW-1185">Reference proteome</keyword>
<organism evidence="2 3">
    <name type="scientific">Selenomonas sputigena</name>
    <dbReference type="NCBI Taxonomy" id="69823"/>
    <lineage>
        <taxon>Bacteria</taxon>
        <taxon>Bacillati</taxon>
        <taxon>Bacillota</taxon>
        <taxon>Negativicutes</taxon>
        <taxon>Selenomonadales</taxon>
        <taxon>Selenomonadaceae</taxon>
        <taxon>Selenomonas</taxon>
    </lineage>
</organism>
<dbReference type="Pfam" id="PF01936">
    <property type="entry name" value="NYN"/>
    <property type="match status" value="1"/>
</dbReference>
<dbReference type="InterPro" id="IPR021139">
    <property type="entry name" value="NYN"/>
</dbReference>
<evidence type="ECO:0000313" key="3">
    <source>
        <dbReference type="Proteomes" id="UP001559623"/>
    </source>
</evidence>
<comment type="caution">
    <text evidence="2">The sequence shown here is derived from an EMBL/GenBank/DDBJ whole genome shotgun (WGS) entry which is preliminary data.</text>
</comment>
<dbReference type="PANTHER" id="PTHR35458:SF8">
    <property type="entry name" value="SLR0650 PROTEIN"/>
    <property type="match status" value="1"/>
</dbReference>
<feature type="domain" description="NYN" evidence="1">
    <location>
        <begin position="5"/>
        <end position="169"/>
    </location>
</feature>
<name>A0ABV3X4H2_9FIRM</name>